<accession>A0A317KX94</accession>
<name>A0A317KX94_9BACI</name>
<dbReference type="InterPro" id="IPR008928">
    <property type="entry name" value="6-hairpin_glycosidase_sf"/>
</dbReference>
<dbReference type="InterPro" id="IPR049049">
    <property type="entry name" value="Beta-AFase-like_GH127_C"/>
</dbReference>
<dbReference type="SUPFAM" id="SSF48208">
    <property type="entry name" value="Six-hairpin glycosidases"/>
    <property type="match status" value="1"/>
</dbReference>
<dbReference type="RefSeq" id="WP_109984722.1">
    <property type="nucleotide sequence ID" value="NZ_QGTD01000011.1"/>
</dbReference>
<dbReference type="Pfam" id="PF20737">
    <property type="entry name" value="Glyco_hydro127C"/>
    <property type="match status" value="1"/>
</dbReference>
<evidence type="ECO:0000259" key="2">
    <source>
        <dbReference type="Pfam" id="PF20736"/>
    </source>
</evidence>
<comment type="caution">
    <text evidence="4">The sequence shown here is derived from an EMBL/GenBank/DDBJ whole genome shotgun (WGS) entry which is preliminary data.</text>
</comment>
<reference evidence="4 5" key="1">
    <citation type="submission" date="2018-05" db="EMBL/GenBank/DDBJ databases">
        <title>Genomic analysis of Gracilibacillus dipsosauri DD1 reveals novel features of a salt-tolerant amylase.</title>
        <authorList>
            <person name="Deutch C.E."/>
            <person name="Yang S."/>
        </authorList>
    </citation>
    <scope>NUCLEOTIDE SEQUENCE [LARGE SCALE GENOMIC DNA]</scope>
    <source>
        <strain evidence="4 5">DD1</strain>
    </source>
</reference>
<protein>
    <submittedName>
        <fullName evidence="4">Glycoside hydrolase family 127 protein</fullName>
    </submittedName>
</protein>
<dbReference type="GO" id="GO:0016787">
    <property type="term" value="F:hydrolase activity"/>
    <property type="evidence" value="ECO:0007669"/>
    <property type="project" value="UniProtKB-KW"/>
</dbReference>
<dbReference type="PANTHER" id="PTHR43465">
    <property type="entry name" value="DUF1680 DOMAIN PROTEIN (AFU_ORTHOLOGUE AFUA_1G08910)"/>
    <property type="match status" value="1"/>
</dbReference>
<keyword evidence="5" id="KW-1185">Reference proteome</keyword>
<evidence type="ECO:0000313" key="4">
    <source>
        <dbReference type="EMBL" id="PWU67923.1"/>
    </source>
</evidence>
<dbReference type="InterPro" id="IPR012878">
    <property type="entry name" value="Beta-AFase-like_GH127_cat"/>
</dbReference>
<dbReference type="EMBL" id="QGTD01000011">
    <property type="protein sequence ID" value="PWU67923.1"/>
    <property type="molecule type" value="Genomic_DNA"/>
</dbReference>
<feature type="domain" description="Non-reducing end beta-L-arabinofuranosidase-like GH127 middle" evidence="2">
    <location>
        <begin position="403"/>
        <end position="499"/>
    </location>
</feature>
<proteinExistence type="predicted"/>
<sequence length="617" mass="71138">MKQTRCSEVSFTNVTILDGFWKDRFYDHQKTTLRASLDKCWQTGRIDNFSKAGGLMSGDFEGIFFNDSDVYKVLEGVAYSLANQYDSELECEADDIIDRIASAQEEDGYLMTYYTLVEPENKWTDMDKHEMYCGGHLIEAAIAYKHATGKDKLLGVACRLVDHYDTIFGPSKRHWVPGHEEIELALTKLYQETSEKRYLDLAIWLLEQRGRGLGEGAIWNKEDWGPAYCQDDQLVREIEKVKGHAVRAMYLYTAMSEVARLTEKEDYLAALDRVWENVITKNMYITGGIGSSHHNEGFTKDYDLPNETAYCETCASAGMIFWNHRMNLLYEDAKYADIVETELYNGLLSGVSLDGRKFFYDNPLASNGQHHRVEWFGTSCCPTQLARFIPSIVNYLYSVSNDTLYINQFIHSKSNVTWNEKQVSITQKTNYPWDGKIDLQFDLQSESSFELAVRLPGWCNQYRLLLNGELLEEYQSENGYVKINRVWHAEDRITLDLHMEVEKVYSSPAVRENVGKVALRNGPLVYAFEGVDHLNRDLERIFLSDSSHFTTKFDESILSGVIVIKSNALYVKDECLKEPLYHSNKPDLIPIDIKAVPYYSWNNRGNGQMRVWLNHRI</sequence>
<feature type="domain" description="Non-reducing end beta-L-arabinofuranosidase-like GH127 C-terminal" evidence="3">
    <location>
        <begin position="501"/>
        <end position="614"/>
    </location>
</feature>
<gene>
    <name evidence="4" type="ORF">DLJ74_12495</name>
</gene>
<evidence type="ECO:0000313" key="5">
    <source>
        <dbReference type="Proteomes" id="UP000245624"/>
    </source>
</evidence>
<evidence type="ECO:0000259" key="3">
    <source>
        <dbReference type="Pfam" id="PF20737"/>
    </source>
</evidence>
<keyword evidence="4" id="KW-0378">Hydrolase</keyword>
<dbReference type="AlphaFoldDB" id="A0A317KX94"/>
<dbReference type="Proteomes" id="UP000245624">
    <property type="component" value="Unassembled WGS sequence"/>
</dbReference>
<dbReference type="OrthoDB" id="9757939at2"/>
<dbReference type="InterPro" id="IPR049046">
    <property type="entry name" value="Beta-AFase-like_GH127_middle"/>
</dbReference>
<feature type="domain" description="Non-reducing end beta-L-arabinofuranosidase-like GH127 catalytic" evidence="1">
    <location>
        <begin position="13"/>
        <end position="392"/>
    </location>
</feature>
<dbReference type="Pfam" id="PF07944">
    <property type="entry name" value="Beta-AFase-like_GH127_cat"/>
    <property type="match status" value="1"/>
</dbReference>
<evidence type="ECO:0000259" key="1">
    <source>
        <dbReference type="Pfam" id="PF07944"/>
    </source>
</evidence>
<organism evidence="4 5">
    <name type="scientific">Gracilibacillus dipsosauri</name>
    <dbReference type="NCBI Taxonomy" id="178340"/>
    <lineage>
        <taxon>Bacteria</taxon>
        <taxon>Bacillati</taxon>
        <taxon>Bacillota</taxon>
        <taxon>Bacilli</taxon>
        <taxon>Bacillales</taxon>
        <taxon>Bacillaceae</taxon>
        <taxon>Gracilibacillus</taxon>
    </lineage>
</organism>
<dbReference type="PANTHER" id="PTHR43465:SF2">
    <property type="entry name" value="DUF1680 DOMAIN PROTEIN (AFU_ORTHOLOGUE AFUA_1G08910)"/>
    <property type="match status" value="1"/>
</dbReference>
<dbReference type="Pfam" id="PF20736">
    <property type="entry name" value="Glyco_hydro127M"/>
    <property type="match status" value="1"/>
</dbReference>
<dbReference type="GO" id="GO:0005975">
    <property type="term" value="P:carbohydrate metabolic process"/>
    <property type="evidence" value="ECO:0007669"/>
    <property type="project" value="InterPro"/>
</dbReference>
<dbReference type="InterPro" id="IPR049174">
    <property type="entry name" value="Beta-AFase-like"/>
</dbReference>